<organism evidence="5 6">
    <name type="scientific">Bythopirellula polymerisocia</name>
    <dbReference type="NCBI Taxonomy" id="2528003"/>
    <lineage>
        <taxon>Bacteria</taxon>
        <taxon>Pseudomonadati</taxon>
        <taxon>Planctomycetota</taxon>
        <taxon>Planctomycetia</taxon>
        <taxon>Pirellulales</taxon>
        <taxon>Lacipirellulaceae</taxon>
        <taxon>Bythopirellula</taxon>
    </lineage>
</organism>
<dbReference type="Proteomes" id="UP000318437">
    <property type="component" value="Unassembled WGS sequence"/>
</dbReference>
<dbReference type="NCBIfam" id="TIGR02595">
    <property type="entry name" value="PEP_CTERM"/>
    <property type="match status" value="1"/>
</dbReference>
<dbReference type="InterPro" id="IPR006558">
    <property type="entry name" value="LamG-like"/>
</dbReference>
<evidence type="ECO:0000256" key="3">
    <source>
        <dbReference type="SAM" id="SignalP"/>
    </source>
</evidence>
<dbReference type="EMBL" id="SJPS01000004">
    <property type="protein sequence ID" value="TWU26015.1"/>
    <property type="molecule type" value="Genomic_DNA"/>
</dbReference>
<gene>
    <name evidence="5" type="ORF">Pla144_32320</name>
</gene>
<dbReference type="RefSeq" id="WP_146451568.1">
    <property type="nucleotide sequence ID" value="NZ_SJPS01000004.1"/>
</dbReference>
<dbReference type="Gene3D" id="2.60.120.200">
    <property type="match status" value="1"/>
</dbReference>
<dbReference type="Pfam" id="PF13385">
    <property type="entry name" value="Laminin_G_3"/>
    <property type="match status" value="1"/>
</dbReference>
<sequence precursor="true">MRRNGLLFSSICAVFCFVENVQASNLVNLDFSVKNTPYTVSDYTDLSGNGHHGDESGTWWNFDGDTIVNADLWDDVGGARGGVFAHRSTHEQFYETQVRVGNAENNRVILDSTPSIAAGAGITLALWVNPEIDHVEYGNIVGGDAKFAHLIALGGYGVAPIVTIELDASKRVHGYIEGTGGAQVEVTGVGSVPANTWTHVAITYDRVNDVATTYINGFPDNTIGIGGVDDGAISYSSSSLGGGFYNSGHHDSFLGMMDNVMVFDEALSQSQIAVLVPEPSTLLLFGLASLTVVFRRSKTRID</sequence>
<evidence type="ECO:0000259" key="4">
    <source>
        <dbReference type="SMART" id="SM00560"/>
    </source>
</evidence>
<feature type="chain" id="PRO_5022765013" description="LamG-like jellyroll fold domain-containing protein" evidence="3">
    <location>
        <begin position="24"/>
        <end position="302"/>
    </location>
</feature>
<name>A0A5C6CPQ5_9BACT</name>
<evidence type="ECO:0000313" key="6">
    <source>
        <dbReference type="Proteomes" id="UP000318437"/>
    </source>
</evidence>
<keyword evidence="6" id="KW-1185">Reference proteome</keyword>
<keyword evidence="2" id="KW-1015">Disulfide bond</keyword>
<evidence type="ECO:0000313" key="5">
    <source>
        <dbReference type="EMBL" id="TWU26015.1"/>
    </source>
</evidence>
<evidence type="ECO:0000256" key="1">
    <source>
        <dbReference type="ARBA" id="ARBA00022729"/>
    </source>
</evidence>
<protein>
    <recommendedName>
        <fullName evidence="4">LamG-like jellyroll fold domain-containing protein</fullName>
    </recommendedName>
</protein>
<dbReference type="Pfam" id="PF07589">
    <property type="entry name" value="PEP-CTERM"/>
    <property type="match status" value="1"/>
</dbReference>
<feature type="domain" description="LamG-like jellyroll fold" evidence="4">
    <location>
        <begin position="120"/>
        <end position="270"/>
    </location>
</feature>
<dbReference type="SUPFAM" id="SSF49899">
    <property type="entry name" value="Concanavalin A-like lectins/glucanases"/>
    <property type="match status" value="1"/>
</dbReference>
<accession>A0A5C6CPQ5</accession>
<dbReference type="InterPro" id="IPR013320">
    <property type="entry name" value="ConA-like_dom_sf"/>
</dbReference>
<proteinExistence type="predicted"/>
<dbReference type="OrthoDB" id="257393at2"/>
<dbReference type="InterPro" id="IPR013424">
    <property type="entry name" value="Ice-binding_C"/>
</dbReference>
<feature type="signal peptide" evidence="3">
    <location>
        <begin position="1"/>
        <end position="23"/>
    </location>
</feature>
<dbReference type="SMART" id="SM00560">
    <property type="entry name" value="LamGL"/>
    <property type="match status" value="1"/>
</dbReference>
<reference evidence="5 6" key="1">
    <citation type="submission" date="2019-02" db="EMBL/GenBank/DDBJ databases">
        <title>Deep-cultivation of Planctomycetes and their phenomic and genomic characterization uncovers novel biology.</title>
        <authorList>
            <person name="Wiegand S."/>
            <person name="Jogler M."/>
            <person name="Boedeker C."/>
            <person name="Pinto D."/>
            <person name="Vollmers J."/>
            <person name="Rivas-Marin E."/>
            <person name="Kohn T."/>
            <person name="Peeters S.H."/>
            <person name="Heuer A."/>
            <person name="Rast P."/>
            <person name="Oberbeckmann S."/>
            <person name="Bunk B."/>
            <person name="Jeske O."/>
            <person name="Meyerdierks A."/>
            <person name="Storesund J.E."/>
            <person name="Kallscheuer N."/>
            <person name="Luecker S."/>
            <person name="Lage O.M."/>
            <person name="Pohl T."/>
            <person name="Merkel B.J."/>
            <person name="Hornburger P."/>
            <person name="Mueller R.-W."/>
            <person name="Bruemmer F."/>
            <person name="Labrenz M."/>
            <person name="Spormann A.M."/>
            <person name="Op Den Camp H."/>
            <person name="Overmann J."/>
            <person name="Amann R."/>
            <person name="Jetten M.S.M."/>
            <person name="Mascher T."/>
            <person name="Medema M.H."/>
            <person name="Devos D.P."/>
            <person name="Kaster A.-K."/>
            <person name="Ovreas L."/>
            <person name="Rohde M."/>
            <person name="Galperin M.Y."/>
            <person name="Jogler C."/>
        </authorList>
    </citation>
    <scope>NUCLEOTIDE SEQUENCE [LARGE SCALE GENOMIC DNA]</scope>
    <source>
        <strain evidence="5 6">Pla144</strain>
    </source>
</reference>
<comment type="caution">
    <text evidence="5">The sequence shown here is derived from an EMBL/GenBank/DDBJ whole genome shotgun (WGS) entry which is preliminary data.</text>
</comment>
<evidence type="ECO:0000256" key="2">
    <source>
        <dbReference type="ARBA" id="ARBA00023157"/>
    </source>
</evidence>
<keyword evidence="1 3" id="KW-0732">Signal</keyword>
<dbReference type="AlphaFoldDB" id="A0A5C6CPQ5"/>